<dbReference type="InParanoid" id="A0A543AYR5"/>
<sequence length="90" mass="9518">MAGGSSVGALLASPDVQVGGVEPEEVIESMDEALRNVHLAVSDEERILAKSLNDDLTLVTWPDLVLDVPVINDDPTAHLGEFRLPSVVDG</sequence>
<protein>
    <submittedName>
        <fullName evidence="1">Uncharacterized protein</fullName>
    </submittedName>
</protein>
<gene>
    <name evidence="1" type="ORF">FB566_3278</name>
</gene>
<keyword evidence="2" id="KW-1185">Reference proteome</keyword>
<accession>A0A543AYR5</accession>
<evidence type="ECO:0000313" key="1">
    <source>
        <dbReference type="EMBL" id="TQL77715.1"/>
    </source>
</evidence>
<evidence type="ECO:0000313" key="2">
    <source>
        <dbReference type="Proteomes" id="UP000317043"/>
    </source>
</evidence>
<dbReference type="Proteomes" id="UP000317043">
    <property type="component" value="Unassembled WGS sequence"/>
</dbReference>
<reference evidence="1 2" key="1">
    <citation type="submission" date="2019-06" db="EMBL/GenBank/DDBJ databases">
        <title>Sequencing the genomes of 1000 actinobacteria strains.</title>
        <authorList>
            <person name="Klenk H.-P."/>
        </authorList>
    </citation>
    <scope>NUCLEOTIDE SEQUENCE [LARGE SCALE GENOMIC DNA]</scope>
    <source>
        <strain evidence="1 2">DSM 45928</strain>
    </source>
</reference>
<organism evidence="1 2">
    <name type="scientific">Stackebrandtia endophytica</name>
    <dbReference type="NCBI Taxonomy" id="1496996"/>
    <lineage>
        <taxon>Bacteria</taxon>
        <taxon>Bacillati</taxon>
        <taxon>Actinomycetota</taxon>
        <taxon>Actinomycetes</taxon>
        <taxon>Glycomycetales</taxon>
        <taxon>Glycomycetaceae</taxon>
        <taxon>Stackebrandtia</taxon>
    </lineage>
</organism>
<dbReference type="RefSeq" id="WP_142041026.1">
    <property type="nucleotide sequence ID" value="NZ_JBHTGS010000001.1"/>
</dbReference>
<dbReference type="AlphaFoldDB" id="A0A543AYR5"/>
<dbReference type="EMBL" id="VFOW01000001">
    <property type="protein sequence ID" value="TQL77715.1"/>
    <property type="molecule type" value="Genomic_DNA"/>
</dbReference>
<proteinExistence type="predicted"/>
<name>A0A543AYR5_9ACTN</name>
<comment type="caution">
    <text evidence="1">The sequence shown here is derived from an EMBL/GenBank/DDBJ whole genome shotgun (WGS) entry which is preliminary data.</text>
</comment>